<protein>
    <submittedName>
        <fullName evidence="1">Uncharacterized protein</fullName>
    </submittedName>
</protein>
<comment type="caution">
    <text evidence="1">The sequence shown here is derived from an EMBL/GenBank/DDBJ whole genome shotgun (WGS) entry which is preliminary data.</text>
</comment>
<organism evidence="1 2">
    <name type="scientific">Marinococcus halophilus</name>
    <dbReference type="NCBI Taxonomy" id="1371"/>
    <lineage>
        <taxon>Bacteria</taxon>
        <taxon>Bacillati</taxon>
        <taxon>Bacillota</taxon>
        <taxon>Bacilli</taxon>
        <taxon>Bacillales</taxon>
        <taxon>Bacillaceae</taxon>
        <taxon>Marinococcus</taxon>
    </lineage>
</organism>
<sequence length="67" mass="7484">MISVEKPSALNRARKKKVEAMKAEGDFASQLKTILVFSTSISTQLTKWTTAFARKKLFLLLPGKKCP</sequence>
<keyword evidence="2" id="KW-1185">Reference proteome</keyword>
<reference evidence="1 2" key="1">
    <citation type="submission" date="2019-07" db="EMBL/GenBank/DDBJ databases">
        <title>Whole genome shotgun sequence of Marinococcus halophilus NBRC 102359.</title>
        <authorList>
            <person name="Hosoyama A."/>
            <person name="Uohara A."/>
            <person name="Ohji S."/>
            <person name="Ichikawa N."/>
        </authorList>
    </citation>
    <scope>NUCLEOTIDE SEQUENCE [LARGE SCALE GENOMIC DNA]</scope>
    <source>
        <strain evidence="1 2">NBRC 102359</strain>
    </source>
</reference>
<evidence type="ECO:0000313" key="1">
    <source>
        <dbReference type="EMBL" id="GEK59369.1"/>
    </source>
</evidence>
<name>A0A510Y7M5_MARHA</name>
<accession>A0A510Y7M5</accession>
<dbReference type="AlphaFoldDB" id="A0A510Y7M5"/>
<gene>
    <name evidence="1" type="ORF">MHA01_22740</name>
</gene>
<dbReference type="EMBL" id="BJUN01000013">
    <property type="protein sequence ID" value="GEK59369.1"/>
    <property type="molecule type" value="Genomic_DNA"/>
</dbReference>
<evidence type="ECO:0000313" key="2">
    <source>
        <dbReference type="Proteomes" id="UP000321051"/>
    </source>
</evidence>
<dbReference type="RefSeq" id="WP_094907938.1">
    <property type="nucleotide sequence ID" value="NZ_BJUN01000013.1"/>
</dbReference>
<dbReference type="OrthoDB" id="9836678at2"/>
<dbReference type="Proteomes" id="UP000321051">
    <property type="component" value="Unassembled WGS sequence"/>
</dbReference>
<proteinExistence type="predicted"/>